<dbReference type="GO" id="GO:0008745">
    <property type="term" value="F:N-acetylmuramoyl-L-alanine amidase activity"/>
    <property type="evidence" value="ECO:0007669"/>
    <property type="project" value="UniProtKB-EC"/>
</dbReference>
<proteinExistence type="predicted"/>
<dbReference type="SMART" id="SM00646">
    <property type="entry name" value="Ami_3"/>
    <property type="match status" value="1"/>
</dbReference>
<dbReference type="eggNOG" id="COG0860">
    <property type="taxonomic scope" value="Bacteria"/>
</dbReference>
<dbReference type="AlphaFoldDB" id="H2BZB4"/>
<dbReference type="FunFam" id="3.40.630.40:FF:000005">
    <property type="entry name" value="N-acetylmuramoyl-L-alanine amidase (AmiA)"/>
    <property type="match status" value="1"/>
</dbReference>
<feature type="domain" description="MurNAc-LAA" evidence="4">
    <location>
        <begin position="100"/>
        <end position="257"/>
    </location>
</feature>
<evidence type="ECO:0000259" key="4">
    <source>
        <dbReference type="SMART" id="SM00646"/>
    </source>
</evidence>
<dbReference type="EC" id="3.5.1.28" evidence="2"/>
<organism evidence="5 6">
    <name type="scientific">Gillisia limnaea (strain DSM 15749 / LMG 21470 / R-8282)</name>
    <dbReference type="NCBI Taxonomy" id="865937"/>
    <lineage>
        <taxon>Bacteria</taxon>
        <taxon>Pseudomonadati</taxon>
        <taxon>Bacteroidota</taxon>
        <taxon>Flavobacteriia</taxon>
        <taxon>Flavobacteriales</taxon>
        <taxon>Flavobacteriaceae</taxon>
        <taxon>Gillisia</taxon>
    </lineage>
</organism>
<dbReference type="Gene3D" id="3.40.630.40">
    <property type="entry name" value="Zn-dependent exopeptidases"/>
    <property type="match status" value="1"/>
</dbReference>
<comment type="catalytic activity">
    <reaction evidence="1">
        <text>Hydrolyzes the link between N-acetylmuramoyl residues and L-amino acid residues in certain cell-wall glycopeptides.</text>
        <dbReference type="EC" id="3.5.1.28"/>
    </reaction>
</comment>
<evidence type="ECO:0000313" key="5">
    <source>
        <dbReference type="EMBL" id="EHQ01243.1"/>
    </source>
</evidence>
<dbReference type="InterPro" id="IPR050695">
    <property type="entry name" value="N-acetylmuramoyl_amidase_3"/>
</dbReference>
<dbReference type="InterPro" id="IPR002508">
    <property type="entry name" value="MurNAc-LAA_cat"/>
</dbReference>
<evidence type="ECO:0000313" key="6">
    <source>
        <dbReference type="Proteomes" id="UP000003844"/>
    </source>
</evidence>
<keyword evidence="3 5" id="KW-0378">Hydrolase</keyword>
<dbReference type="GO" id="GO:0030288">
    <property type="term" value="C:outer membrane-bounded periplasmic space"/>
    <property type="evidence" value="ECO:0007669"/>
    <property type="project" value="TreeGrafter"/>
</dbReference>
<sequence>MNRYLFMKTNLVKFLVLLFIGIVLTSSIPAEKDPVKSKFVVVLDAGHGGKDPGNRGGGFQEKEIALNIVLKIGKELEKNPNIKVIYTRDRDIFIPLDQRAKIANDAKADLFISVHCNAHNSQAYGTETFVLGLHRNQSNFEVAKRENSVIFLEEDYDLTYGGFDPNSPESYIGMMIMQEEYLDQSILLADFVQKQFTNELKRNDRGVKQAGFLVLHQTYMPSVLIETGFLTNKEEGPYLNSVGGQSKVAAAIVEAIEDYSHSINLAVLDNLEQQAPVPVYTETKDFDDTFIGVTFKVQLVASSKKLEPKSSNFKGLTPVFREKEGKLFKYYFGATSSYTQINKFHKEAQASGYPSSYIVAFKEGNKITVNEALKSQSK</sequence>
<dbReference type="Pfam" id="PF01520">
    <property type="entry name" value="Amidase_3"/>
    <property type="match status" value="1"/>
</dbReference>
<evidence type="ECO:0000256" key="1">
    <source>
        <dbReference type="ARBA" id="ARBA00001561"/>
    </source>
</evidence>
<dbReference type="Proteomes" id="UP000003844">
    <property type="component" value="Unassembled WGS sequence"/>
</dbReference>
<dbReference type="EMBL" id="JH594606">
    <property type="protein sequence ID" value="EHQ01243.1"/>
    <property type="molecule type" value="Genomic_DNA"/>
</dbReference>
<keyword evidence="6" id="KW-1185">Reference proteome</keyword>
<dbReference type="PANTHER" id="PTHR30404:SF0">
    <property type="entry name" value="N-ACETYLMURAMOYL-L-ALANINE AMIDASE AMIC"/>
    <property type="match status" value="1"/>
</dbReference>
<dbReference type="GO" id="GO:0009253">
    <property type="term" value="P:peptidoglycan catabolic process"/>
    <property type="evidence" value="ECO:0007669"/>
    <property type="project" value="InterPro"/>
</dbReference>
<dbReference type="SUPFAM" id="SSF53187">
    <property type="entry name" value="Zn-dependent exopeptidases"/>
    <property type="match status" value="1"/>
</dbReference>
<dbReference type="STRING" id="865937.Gilli_0531"/>
<dbReference type="HOGENOM" id="CLU_014322_4_5_10"/>
<accession>H2BZB4</accession>
<gene>
    <name evidence="5" type="ORF">Gilli_0531</name>
</gene>
<reference evidence="6" key="1">
    <citation type="journal article" date="2012" name="Stand. Genomic Sci.">
        <title>Genome sequence of the Antarctic rhodopsins-containing flavobacterium Gillisia limnaea type strain (R-8282(T)).</title>
        <authorList>
            <person name="Riedel T."/>
            <person name="Held B."/>
            <person name="Nolan M."/>
            <person name="Lucas S."/>
            <person name="Lapidus A."/>
            <person name="Tice H."/>
            <person name="Del Rio T.G."/>
            <person name="Cheng J.F."/>
            <person name="Han C."/>
            <person name="Tapia R."/>
            <person name="Goodwin L.A."/>
            <person name="Pitluck S."/>
            <person name="Liolios K."/>
            <person name="Mavromatis K."/>
            <person name="Pagani I."/>
            <person name="Ivanova N."/>
            <person name="Mikhailova N."/>
            <person name="Pati A."/>
            <person name="Chen A."/>
            <person name="Palaniappan K."/>
            <person name="Land M."/>
            <person name="Rohde M."/>
            <person name="Tindall B.J."/>
            <person name="Detter J.C."/>
            <person name="Goker M."/>
            <person name="Bristow J."/>
            <person name="Eisen J.A."/>
            <person name="Markowitz V."/>
            <person name="Hugenholtz P."/>
            <person name="Kyrpides N.C."/>
            <person name="Klenk H.P."/>
            <person name="Woyke T."/>
        </authorList>
    </citation>
    <scope>NUCLEOTIDE SEQUENCE [LARGE SCALE GENOMIC DNA]</scope>
    <source>
        <strain evidence="6">DSM 15749 / LMG 21470 / R-8282</strain>
    </source>
</reference>
<name>H2BZB4_GILLR</name>
<dbReference type="CDD" id="cd02696">
    <property type="entry name" value="MurNAc-LAA"/>
    <property type="match status" value="1"/>
</dbReference>
<protein>
    <recommendedName>
        <fullName evidence="2">N-acetylmuramoyl-L-alanine amidase</fullName>
        <ecNumber evidence="2">3.5.1.28</ecNumber>
    </recommendedName>
</protein>
<dbReference type="PANTHER" id="PTHR30404">
    <property type="entry name" value="N-ACETYLMURAMOYL-L-ALANINE AMIDASE"/>
    <property type="match status" value="1"/>
</dbReference>
<evidence type="ECO:0000256" key="3">
    <source>
        <dbReference type="ARBA" id="ARBA00022801"/>
    </source>
</evidence>
<evidence type="ECO:0000256" key="2">
    <source>
        <dbReference type="ARBA" id="ARBA00011901"/>
    </source>
</evidence>